<sequence length="774" mass="80325">MTALAALATAAASEAMDISDSDGDRGSLNSGSSSVDSARAVAAARAYDTAAIAITPGLVVPLTSVSTKGGSAALASAVASLEALADTMDTVLNRLDKATASQQRRLNAVQRRICVCAGLVDRLKGRRTSTLLESKPRYPQLLQWKPRGGGVKTRAAGSKWDAQDSTNAPAATTSGAPSAIRTAHSRRFMRPRRSSPLPPVAPSSCSESSTDDSDDAVMQRRQPLSYQPPMRAVPVVPALASAAARRGGSSGGVYSLIPPVNAAAAMRLAEWMPLETAFWDGEDSSAVMVEHGKRGGATATHMNGQGSFMNAASLQPSSSSSALAWQPHCLPAVRGGQIMHNACEMPSTLSALVSFPAHRMAYRHLVAPNRSSDTNTNSATALGARGALIHRDPYTLTGDAVTPRSTTTAWLHSTSTLDIQRDFTTPLQSQRYAFVPGGDAAAASSRALLRDMPRNLPLQHLATVRRWDQRDSNAKSRTRGSTDTEDDMDEGLEEDSDNNGPRQRRRASRRGPRDLETIAPGQQQRQWRARRRPSLSDSGTPSEGSDGDAEAADSARRRGRESGGARSTQQQARKASTQPVAARPSVPPTAPPSLAPPPPPGVTRSTTAPPPPPLPPAAFLKGKTNPSMPPGGGGGGAPPHLPPPPPPPVQTKMVPPISTPQPQPPPPPPPTSSQLPVGVKPGGAPVAAPAAPRAPPPPPPPPPQSQKSAVSALTSVLGERRRVLHSDDSSSSSSSGSSGGGKMNGGADGGYADSSESSSSSTSPRADPSPRKIA</sequence>
<feature type="region of interest" description="Disordered" evidence="1">
    <location>
        <begin position="142"/>
        <end position="217"/>
    </location>
</feature>
<feature type="compositionally biased region" description="Basic residues" evidence="1">
    <location>
        <begin position="183"/>
        <end position="193"/>
    </location>
</feature>
<evidence type="ECO:0000313" key="4">
    <source>
        <dbReference type="Proteomes" id="UP000674143"/>
    </source>
</evidence>
<evidence type="ECO:0000256" key="1">
    <source>
        <dbReference type="SAM" id="MobiDB-lite"/>
    </source>
</evidence>
<feature type="compositionally biased region" description="Basic and acidic residues" evidence="1">
    <location>
        <begin position="718"/>
        <end position="728"/>
    </location>
</feature>
<accession>A0A836KW24</accession>
<dbReference type="PRINTS" id="PR01217">
    <property type="entry name" value="PRICHEXTENSN"/>
</dbReference>
<protein>
    <recommendedName>
        <fullName evidence="2">WASH1 WAHD domain-containing protein</fullName>
    </recommendedName>
</protein>
<evidence type="ECO:0000313" key="3">
    <source>
        <dbReference type="EMBL" id="KAG5487852.1"/>
    </source>
</evidence>
<feature type="compositionally biased region" description="Polar residues" evidence="1">
    <location>
        <begin position="705"/>
        <end position="714"/>
    </location>
</feature>
<feature type="compositionally biased region" description="Acidic residues" evidence="1">
    <location>
        <begin position="483"/>
        <end position="497"/>
    </location>
</feature>
<proteinExistence type="predicted"/>
<feature type="compositionally biased region" description="Pro residues" evidence="1">
    <location>
        <begin position="657"/>
        <end position="671"/>
    </location>
</feature>
<reference evidence="4" key="2">
    <citation type="journal article" date="2021" name="Sci. Data">
        <title>Chromosome-scale genome sequencing, assembly and annotation of six genomes from subfamily Leishmaniinae.</title>
        <authorList>
            <person name="Almutairi H."/>
            <person name="Urbaniak M.D."/>
            <person name="Bates M.D."/>
            <person name="Jariyapan N."/>
            <person name="Kwakye-Nuako G."/>
            <person name="Thomaz Soccol V."/>
            <person name="Al-Salem W.S."/>
            <person name="Dillon R.J."/>
            <person name="Bates P.A."/>
            <person name="Gatherer D."/>
        </authorList>
    </citation>
    <scope>NUCLEOTIDE SEQUENCE [LARGE SCALE GENOMIC DNA]</scope>
</reference>
<feature type="compositionally biased region" description="Pro residues" evidence="1">
    <location>
        <begin position="639"/>
        <end position="649"/>
    </location>
</feature>
<feature type="compositionally biased region" description="Low complexity" evidence="1">
    <location>
        <begin position="672"/>
        <end position="691"/>
    </location>
</feature>
<dbReference type="Proteomes" id="UP000674143">
    <property type="component" value="Unassembled WGS sequence"/>
</dbReference>
<feature type="region of interest" description="Disordered" evidence="1">
    <location>
        <begin position="467"/>
        <end position="774"/>
    </location>
</feature>
<dbReference type="KEGG" id="loi:92363351"/>
<feature type="compositionally biased region" description="Low complexity" evidence="1">
    <location>
        <begin position="165"/>
        <end position="179"/>
    </location>
</feature>
<evidence type="ECO:0000259" key="2">
    <source>
        <dbReference type="Pfam" id="PF11945"/>
    </source>
</evidence>
<feature type="compositionally biased region" description="Polar residues" evidence="1">
    <location>
        <begin position="568"/>
        <end position="578"/>
    </location>
</feature>
<comment type="caution">
    <text evidence="3">The sequence shown here is derived from an EMBL/GenBank/DDBJ whole genome shotgun (WGS) entry which is preliminary data.</text>
</comment>
<feature type="compositionally biased region" description="Basic and acidic residues" evidence="1">
    <location>
        <begin position="553"/>
        <end position="563"/>
    </location>
</feature>
<feature type="compositionally biased region" description="Low complexity" evidence="1">
    <location>
        <begin position="750"/>
        <end position="766"/>
    </location>
</feature>
<dbReference type="SMR" id="A0A836KW24"/>
<dbReference type="GeneID" id="92363351"/>
<dbReference type="InterPro" id="IPR021854">
    <property type="entry name" value="WASH1_WAHD"/>
</dbReference>
<dbReference type="RefSeq" id="XP_067066049.1">
    <property type="nucleotide sequence ID" value="XM_067209417.1"/>
</dbReference>
<reference evidence="4" key="1">
    <citation type="journal article" date="2021" name="Microbiol. Resour. Announc.">
        <title>LGAAP: Leishmaniinae Genome Assembly and Annotation Pipeline.</title>
        <authorList>
            <person name="Almutairi H."/>
            <person name="Urbaniak M.D."/>
            <person name="Bates M.D."/>
            <person name="Jariyapan N."/>
            <person name="Kwakye-Nuako G."/>
            <person name="Thomaz-Soccol V."/>
            <person name="Al-Salem W.S."/>
            <person name="Dillon R.J."/>
            <person name="Bates P.A."/>
            <person name="Gatherer D."/>
        </authorList>
    </citation>
    <scope>NUCLEOTIDE SEQUENCE [LARGE SCALE GENOMIC DNA]</scope>
</reference>
<dbReference type="AlphaFoldDB" id="A0A836KW24"/>
<name>A0A836KW24_9TRYP</name>
<gene>
    <name evidence="3" type="ORF">LSCM4_07532</name>
</gene>
<keyword evidence="4" id="KW-1185">Reference proteome</keyword>
<organism evidence="3 4">
    <name type="scientific">Leishmania orientalis</name>
    <dbReference type="NCBI Taxonomy" id="2249476"/>
    <lineage>
        <taxon>Eukaryota</taxon>
        <taxon>Discoba</taxon>
        <taxon>Euglenozoa</taxon>
        <taxon>Kinetoplastea</taxon>
        <taxon>Metakinetoplastina</taxon>
        <taxon>Trypanosomatida</taxon>
        <taxon>Trypanosomatidae</taxon>
        <taxon>Leishmaniinae</taxon>
        <taxon>Leishmania</taxon>
    </lineage>
</organism>
<feature type="compositionally biased region" description="Pro residues" evidence="1">
    <location>
        <begin position="692"/>
        <end position="704"/>
    </location>
</feature>
<dbReference type="EMBL" id="JAFHLR010000004">
    <property type="protein sequence ID" value="KAG5487852.1"/>
    <property type="molecule type" value="Genomic_DNA"/>
</dbReference>
<feature type="compositionally biased region" description="Gly residues" evidence="1">
    <location>
        <begin position="737"/>
        <end position="749"/>
    </location>
</feature>
<feature type="domain" description="WASH1 WAHD" evidence="2">
    <location>
        <begin position="73"/>
        <end position="139"/>
    </location>
</feature>
<dbReference type="Pfam" id="PF11945">
    <property type="entry name" value="WASH_WAHD"/>
    <property type="match status" value="1"/>
</dbReference>
<feature type="compositionally biased region" description="Pro residues" evidence="1">
    <location>
        <begin position="585"/>
        <end position="601"/>
    </location>
</feature>